<comment type="subunit">
    <text evidence="10">Forms a cyclic heterotetrameric complex composed of two molecules of XerC and two molecules of XerD.</text>
</comment>
<dbReference type="GO" id="GO:0003677">
    <property type="term" value="F:DNA binding"/>
    <property type="evidence" value="ECO:0007669"/>
    <property type="project" value="UniProtKB-UniRule"/>
</dbReference>
<dbReference type="SUPFAM" id="SSF56349">
    <property type="entry name" value="DNA breaking-rejoining enzymes"/>
    <property type="match status" value="1"/>
</dbReference>
<keyword evidence="4 10" id="KW-0132">Cell division</keyword>
<evidence type="ECO:0000256" key="7">
    <source>
        <dbReference type="ARBA" id="ARBA00023125"/>
    </source>
</evidence>
<feature type="domain" description="Tyr recombinase" evidence="13">
    <location>
        <begin position="160"/>
        <end position="352"/>
    </location>
</feature>
<dbReference type="InterPro" id="IPR004107">
    <property type="entry name" value="Integrase_SAM-like_N"/>
</dbReference>
<dbReference type="GO" id="GO:0006313">
    <property type="term" value="P:DNA transposition"/>
    <property type="evidence" value="ECO:0007669"/>
    <property type="project" value="UniProtKB-UniRule"/>
</dbReference>
<evidence type="ECO:0000256" key="8">
    <source>
        <dbReference type="ARBA" id="ARBA00023172"/>
    </source>
</evidence>
<evidence type="ECO:0000256" key="4">
    <source>
        <dbReference type="ARBA" id="ARBA00022618"/>
    </source>
</evidence>
<evidence type="ECO:0000256" key="6">
    <source>
        <dbReference type="ARBA" id="ARBA00022908"/>
    </source>
</evidence>
<feature type="region of interest" description="Disordered" evidence="12">
    <location>
        <begin position="1"/>
        <end position="48"/>
    </location>
</feature>
<keyword evidence="6 10" id="KW-0229">DNA integration</keyword>
<keyword evidence="7 10" id="KW-0238">DNA-binding</keyword>
<evidence type="ECO:0000256" key="1">
    <source>
        <dbReference type="ARBA" id="ARBA00004496"/>
    </source>
</evidence>
<evidence type="ECO:0000256" key="2">
    <source>
        <dbReference type="ARBA" id="ARBA00006657"/>
    </source>
</evidence>
<dbReference type="EMBL" id="CABPSX010000001">
    <property type="protein sequence ID" value="VVG69517.1"/>
    <property type="molecule type" value="Genomic_DNA"/>
</dbReference>
<evidence type="ECO:0000256" key="9">
    <source>
        <dbReference type="ARBA" id="ARBA00023306"/>
    </source>
</evidence>
<evidence type="ECO:0000256" key="3">
    <source>
        <dbReference type="ARBA" id="ARBA00022490"/>
    </source>
</evidence>
<dbReference type="GO" id="GO:0009037">
    <property type="term" value="F:tyrosine-based site-specific recombinase activity"/>
    <property type="evidence" value="ECO:0007669"/>
    <property type="project" value="UniProtKB-UniRule"/>
</dbReference>
<dbReference type="HAMAP" id="MF_01808">
    <property type="entry name" value="Recomb_XerC_XerD"/>
    <property type="match status" value="1"/>
</dbReference>
<dbReference type="Pfam" id="PF02899">
    <property type="entry name" value="Phage_int_SAM_1"/>
    <property type="match status" value="1"/>
</dbReference>
<dbReference type="InterPro" id="IPR013762">
    <property type="entry name" value="Integrase-like_cat_sf"/>
</dbReference>
<dbReference type="GO" id="GO:0005737">
    <property type="term" value="C:cytoplasm"/>
    <property type="evidence" value="ECO:0007669"/>
    <property type="project" value="UniProtKB-SubCell"/>
</dbReference>
<keyword evidence="9 10" id="KW-0131">Cell cycle</keyword>
<dbReference type="Gene3D" id="1.10.443.10">
    <property type="entry name" value="Intergrase catalytic core"/>
    <property type="match status" value="1"/>
</dbReference>
<comment type="function">
    <text evidence="10">Site-specific tyrosine recombinase, which acts by catalyzing the cutting and rejoining of the recombining DNA molecules. The XerC-XerD complex is essential to convert dimers of the bacterial chromosome into monomers to permit their segregation at cell division. It also contributes to the segregational stability of plasmids.</text>
</comment>
<protein>
    <recommendedName>
        <fullName evidence="10 11">Tyrosine recombinase XerC</fullName>
    </recommendedName>
</protein>
<organism evidence="15 16">
    <name type="scientific">Pandoraea apista</name>
    <dbReference type="NCBI Taxonomy" id="93218"/>
    <lineage>
        <taxon>Bacteria</taxon>
        <taxon>Pseudomonadati</taxon>
        <taxon>Pseudomonadota</taxon>
        <taxon>Betaproteobacteria</taxon>
        <taxon>Burkholderiales</taxon>
        <taxon>Burkholderiaceae</taxon>
        <taxon>Pandoraea</taxon>
    </lineage>
</organism>
<dbReference type="InterPro" id="IPR010998">
    <property type="entry name" value="Integrase_recombinase_N"/>
</dbReference>
<comment type="similarity">
    <text evidence="2 10">Belongs to the 'phage' integrase family. XerC subfamily.</text>
</comment>
<dbReference type="Proteomes" id="UP000364291">
    <property type="component" value="Unassembled WGS sequence"/>
</dbReference>
<sequence length="362" mass="39524">MATSTRSPRPAKGAATGRRVGSTPPVRGRKSTAASLPGGSVSDSPEMSVAAEVPDMPLEPGIRSYLTSLASERKLAGLTLENYTRDLRQLQRLAHGRPLDSLQHGDIRRFAMQLHSEGLVGRSIARKLSAWRGYFAWLAQRTPLAANPVEGVRAPKQPKPLPKALSPDQASALVEYAAGTSAEAVRNRAMFELLYSSGLRLSELTGLDHRYVDADGYRSASWLDLPEREVVVTGKGNKRRRVPVGEKAAQALALWLDRRTALATAEPHALFLSARGKRIGPRAVQQGLARHALAAGLPTHVHPHMLRHSFATHVLQSSGDLRAVQEMLGHSNISTTQIYTKLDFQHLAKVYDQAHPRARKKT</sequence>
<accession>A0A5E5NZ64</accession>
<evidence type="ECO:0000256" key="5">
    <source>
        <dbReference type="ARBA" id="ARBA00022829"/>
    </source>
</evidence>
<feature type="domain" description="Core-binding (CB)" evidence="14">
    <location>
        <begin position="56"/>
        <end position="139"/>
    </location>
</feature>
<dbReference type="CDD" id="cd00798">
    <property type="entry name" value="INT_XerDC_C"/>
    <property type="match status" value="1"/>
</dbReference>
<dbReference type="GO" id="GO:0007059">
    <property type="term" value="P:chromosome segregation"/>
    <property type="evidence" value="ECO:0007669"/>
    <property type="project" value="UniProtKB-UniRule"/>
</dbReference>
<evidence type="ECO:0000259" key="14">
    <source>
        <dbReference type="PROSITE" id="PS51900"/>
    </source>
</evidence>
<dbReference type="InterPro" id="IPR050090">
    <property type="entry name" value="Tyrosine_recombinase_XerCD"/>
</dbReference>
<evidence type="ECO:0000313" key="16">
    <source>
        <dbReference type="Proteomes" id="UP000364291"/>
    </source>
</evidence>
<dbReference type="Pfam" id="PF00589">
    <property type="entry name" value="Phage_integrase"/>
    <property type="match status" value="1"/>
</dbReference>
<name>A0A5E5NZ64_9BURK</name>
<evidence type="ECO:0000259" key="13">
    <source>
        <dbReference type="PROSITE" id="PS51898"/>
    </source>
</evidence>
<dbReference type="PANTHER" id="PTHR30349">
    <property type="entry name" value="PHAGE INTEGRASE-RELATED"/>
    <property type="match status" value="1"/>
</dbReference>
<evidence type="ECO:0000256" key="11">
    <source>
        <dbReference type="NCBIfam" id="TIGR02224"/>
    </source>
</evidence>
<evidence type="ECO:0000256" key="12">
    <source>
        <dbReference type="SAM" id="MobiDB-lite"/>
    </source>
</evidence>
<dbReference type="InterPro" id="IPR011010">
    <property type="entry name" value="DNA_brk_join_enz"/>
</dbReference>
<feature type="active site" evidence="10">
    <location>
        <position position="304"/>
    </location>
</feature>
<evidence type="ECO:0000313" key="15">
    <source>
        <dbReference type="EMBL" id="VVG69517.1"/>
    </source>
</evidence>
<dbReference type="AlphaFoldDB" id="A0A5E5NZ64"/>
<dbReference type="PANTHER" id="PTHR30349:SF81">
    <property type="entry name" value="TYROSINE RECOMBINASE XERC"/>
    <property type="match status" value="1"/>
</dbReference>
<proteinExistence type="inferred from homology"/>
<dbReference type="PROSITE" id="PS51898">
    <property type="entry name" value="TYR_RECOMBINASE"/>
    <property type="match status" value="1"/>
</dbReference>
<feature type="active site" description="O-(3'-phospho-DNA)-tyrosine intermediate" evidence="10">
    <location>
        <position position="339"/>
    </location>
</feature>
<dbReference type="NCBIfam" id="TIGR02224">
    <property type="entry name" value="recomb_XerC"/>
    <property type="match status" value="1"/>
</dbReference>
<dbReference type="InterPro" id="IPR044068">
    <property type="entry name" value="CB"/>
</dbReference>
<dbReference type="InterPro" id="IPR011931">
    <property type="entry name" value="Recomb_XerC"/>
</dbReference>
<dbReference type="Gene3D" id="1.10.150.130">
    <property type="match status" value="1"/>
</dbReference>
<dbReference type="InterPro" id="IPR023009">
    <property type="entry name" value="Tyrosine_recombinase_XerC/XerD"/>
</dbReference>
<feature type="active site" evidence="10">
    <location>
        <position position="307"/>
    </location>
</feature>
<comment type="subcellular location">
    <subcellularLocation>
        <location evidence="1 10">Cytoplasm</location>
    </subcellularLocation>
</comment>
<feature type="active site" evidence="10">
    <location>
        <position position="330"/>
    </location>
</feature>
<dbReference type="InterPro" id="IPR002104">
    <property type="entry name" value="Integrase_catalytic"/>
</dbReference>
<feature type="active site" evidence="10">
    <location>
        <position position="235"/>
    </location>
</feature>
<dbReference type="PROSITE" id="PS51900">
    <property type="entry name" value="CB"/>
    <property type="match status" value="1"/>
</dbReference>
<keyword evidence="3 10" id="KW-0963">Cytoplasm</keyword>
<dbReference type="GO" id="GO:0051301">
    <property type="term" value="P:cell division"/>
    <property type="evidence" value="ECO:0007669"/>
    <property type="project" value="UniProtKB-UniRule"/>
</dbReference>
<evidence type="ECO:0000256" key="10">
    <source>
        <dbReference type="HAMAP-Rule" id="MF_01808"/>
    </source>
</evidence>
<reference evidence="15 16" key="1">
    <citation type="submission" date="2019-08" db="EMBL/GenBank/DDBJ databases">
        <authorList>
            <person name="Peeters C."/>
        </authorList>
    </citation>
    <scope>NUCLEOTIDE SEQUENCE [LARGE SCALE GENOMIC DNA]</scope>
    <source>
        <strain evidence="15 16">LMG 18089</strain>
    </source>
</reference>
<keyword evidence="5 10" id="KW-0159">Chromosome partition</keyword>
<gene>
    <name evidence="15" type="primary">xerC_1</name>
    <name evidence="10" type="synonym">xerC</name>
    <name evidence="15" type="ORF">PAP18089_00473</name>
</gene>
<feature type="active site" evidence="10">
    <location>
        <position position="200"/>
    </location>
</feature>
<keyword evidence="8 10" id="KW-0233">DNA recombination</keyword>